<comment type="caution">
    <text evidence="8">The sequence shown here is derived from an EMBL/GenBank/DDBJ whole genome shotgun (WGS) entry which is preliminary data.</text>
</comment>
<organism evidence="8 9">
    <name type="scientific">Oceanisphaera pacifica</name>
    <dbReference type="NCBI Taxonomy" id="2818389"/>
    <lineage>
        <taxon>Bacteria</taxon>
        <taxon>Pseudomonadati</taxon>
        <taxon>Pseudomonadota</taxon>
        <taxon>Gammaproteobacteria</taxon>
        <taxon>Aeromonadales</taxon>
        <taxon>Aeromonadaceae</taxon>
        <taxon>Oceanisphaera</taxon>
    </lineage>
</organism>
<dbReference type="InterPro" id="IPR036388">
    <property type="entry name" value="WH-like_DNA-bd_sf"/>
</dbReference>
<dbReference type="InterPro" id="IPR043135">
    <property type="entry name" value="Fur_C"/>
</dbReference>
<keyword evidence="2 7" id="KW-0678">Repressor</keyword>
<evidence type="ECO:0000256" key="7">
    <source>
        <dbReference type="RuleBase" id="RU364037"/>
    </source>
</evidence>
<keyword evidence="9" id="KW-1185">Reference proteome</keyword>
<dbReference type="SUPFAM" id="SSF46785">
    <property type="entry name" value="Winged helix' DNA-binding domain"/>
    <property type="match status" value="1"/>
</dbReference>
<gene>
    <name evidence="8" type="primary">zur</name>
    <name evidence="7" type="synonym">fur</name>
    <name evidence="8" type="ORF">J3U76_00220</name>
</gene>
<evidence type="ECO:0000256" key="3">
    <source>
        <dbReference type="ARBA" id="ARBA00022833"/>
    </source>
</evidence>
<comment type="similarity">
    <text evidence="1 7">Belongs to the Fur family.</text>
</comment>
<evidence type="ECO:0000256" key="6">
    <source>
        <dbReference type="ARBA" id="ARBA00023163"/>
    </source>
</evidence>
<evidence type="ECO:0000256" key="5">
    <source>
        <dbReference type="ARBA" id="ARBA00023125"/>
    </source>
</evidence>
<keyword evidence="7" id="KW-0963">Cytoplasm</keyword>
<dbReference type="PANTHER" id="PTHR33202">
    <property type="entry name" value="ZINC UPTAKE REGULATION PROTEIN"/>
    <property type="match status" value="1"/>
</dbReference>
<keyword evidence="6 7" id="KW-0804">Transcription</keyword>
<dbReference type="Pfam" id="PF01475">
    <property type="entry name" value="FUR"/>
    <property type="match status" value="1"/>
</dbReference>
<evidence type="ECO:0000256" key="2">
    <source>
        <dbReference type="ARBA" id="ARBA00022491"/>
    </source>
</evidence>
<evidence type="ECO:0000256" key="1">
    <source>
        <dbReference type="ARBA" id="ARBA00007957"/>
    </source>
</evidence>
<proteinExistence type="inferred from homology"/>
<keyword evidence="7" id="KW-0408">Iron</keyword>
<dbReference type="EMBL" id="JAGDFX010000001">
    <property type="protein sequence ID" value="MBO1518074.1"/>
    <property type="molecule type" value="Genomic_DNA"/>
</dbReference>
<dbReference type="Gene3D" id="1.10.10.10">
    <property type="entry name" value="Winged helix-like DNA-binding domain superfamily/Winged helix DNA-binding domain"/>
    <property type="match status" value="1"/>
</dbReference>
<comment type="subcellular location">
    <subcellularLocation>
        <location evidence="7">Cytoplasm</location>
    </subcellularLocation>
</comment>
<evidence type="ECO:0000256" key="4">
    <source>
        <dbReference type="ARBA" id="ARBA00023015"/>
    </source>
</evidence>
<comment type="subunit">
    <text evidence="7">Homodimer.</text>
</comment>
<evidence type="ECO:0000313" key="9">
    <source>
        <dbReference type="Proteomes" id="UP000664882"/>
    </source>
</evidence>
<accession>A0ABS3NC20</accession>
<dbReference type="Proteomes" id="UP000664882">
    <property type="component" value="Unassembled WGS sequence"/>
</dbReference>
<dbReference type="InterPro" id="IPR002481">
    <property type="entry name" value="FUR"/>
</dbReference>
<name>A0ABS3NC20_9GAMM</name>
<dbReference type="RefSeq" id="WP_208003632.1">
    <property type="nucleotide sequence ID" value="NZ_JAGDFX010000001.1"/>
</dbReference>
<reference evidence="8 9" key="1">
    <citation type="submission" date="2021-03" db="EMBL/GenBank/DDBJ databases">
        <title>Oceanisphaera sp. nov., isolated from the intestine.</title>
        <authorList>
            <person name="Zhao L.-H."/>
            <person name="Shi L.-F."/>
        </authorList>
    </citation>
    <scope>NUCLEOTIDE SEQUENCE [LARGE SCALE GENOMIC DNA]</scope>
    <source>
        <strain evidence="8 9">DM8</strain>
    </source>
</reference>
<keyword evidence="4 7" id="KW-0805">Transcription regulation</keyword>
<evidence type="ECO:0000313" key="8">
    <source>
        <dbReference type="EMBL" id="MBO1518074.1"/>
    </source>
</evidence>
<dbReference type="InterPro" id="IPR036390">
    <property type="entry name" value="WH_DNA-bd_sf"/>
</dbReference>
<protein>
    <recommendedName>
        <fullName evidence="7">Ferric uptake regulation protein</fullName>
    </recommendedName>
</protein>
<dbReference type="PANTHER" id="PTHR33202:SF6">
    <property type="entry name" value="ZINC UPTAKE REGULATION PROTEIN"/>
    <property type="match status" value="1"/>
</dbReference>
<dbReference type="NCBIfam" id="NF008646">
    <property type="entry name" value="PRK11639.1"/>
    <property type="match status" value="1"/>
</dbReference>
<sequence>MSIQHQLERADLLCKQRGVRFTPTRRNVFTLIASFQGAVSAYDLLDKLKELEPNAKPPTVYRALDFLLTQGFIHKVESLNAFLFCEHFDEDHPMQLLICNGCGLVVELHDAAIHQAFEQQAKLNGFAIISQSIEAHGQCQQCQKIAPNTQHQVPS</sequence>
<keyword evidence="5 7" id="KW-0238">DNA-binding</keyword>
<dbReference type="Gene3D" id="3.30.1490.190">
    <property type="match status" value="1"/>
</dbReference>
<keyword evidence="3 7" id="KW-0862">Zinc</keyword>
<keyword evidence="7" id="KW-0479">Metal-binding</keyword>
<dbReference type="CDD" id="cd07153">
    <property type="entry name" value="Fur_like"/>
    <property type="match status" value="1"/>
</dbReference>